<evidence type="ECO:0000313" key="10">
    <source>
        <dbReference type="EMBL" id="SHL72030.1"/>
    </source>
</evidence>
<feature type="transmembrane region" description="Helical" evidence="6">
    <location>
        <begin position="769"/>
        <end position="789"/>
    </location>
</feature>
<keyword evidence="4 6" id="KW-1133">Transmembrane helix</keyword>
<feature type="domain" description="ABC3 transporter permease C-terminal" evidence="7">
    <location>
        <begin position="687"/>
        <end position="799"/>
    </location>
</feature>
<dbReference type="GO" id="GO:0005886">
    <property type="term" value="C:plasma membrane"/>
    <property type="evidence" value="ECO:0007669"/>
    <property type="project" value="UniProtKB-SubCell"/>
</dbReference>
<protein>
    <submittedName>
        <fullName evidence="9">ABC transporter permease</fullName>
    </submittedName>
    <submittedName>
        <fullName evidence="10">Putative ABC transport system permease protein</fullName>
    </submittedName>
</protein>
<feature type="transmembrane region" description="Helical" evidence="6">
    <location>
        <begin position="686"/>
        <end position="707"/>
    </location>
</feature>
<evidence type="ECO:0000256" key="2">
    <source>
        <dbReference type="ARBA" id="ARBA00022475"/>
    </source>
</evidence>
<evidence type="ECO:0000256" key="1">
    <source>
        <dbReference type="ARBA" id="ARBA00004651"/>
    </source>
</evidence>
<organism evidence="10 11">
    <name type="scientific">Chishuiella changwenlii</name>
    <dbReference type="NCBI Taxonomy" id="1434701"/>
    <lineage>
        <taxon>Bacteria</taxon>
        <taxon>Pseudomonadati</taxon>
        <taxon>Bacteroidota</taxon>
        <taxon>Flavobacteriia</taxon>
        <taxon>Flavobacteriales</taxon>
        <taxon>Weeksellaceae</taxon>
        <taxon>Chishuiella</taxon>
    </lineage>
</organism>
<evidence type="ECO:0000256" key="5">
    <source>
        <dbReference type="ARBA" id="ARBA00023136"/>
    </source>
</evidence>
<reference evidence="10" key="2">
    <citation type="submission" date="2016-11" db="EMBL/GenBank/DDBJ databases">
        <authorList>
            <person name="Jaros S."/>
            <person name="Januszkiewicz K."/>
            <person name="Wedrychowicz H."/>
        </authorList>
    </citation>
    <scope>NUCLEOTIDE SEQUENCE [LARGE SCALE GENOMIC DNA]</scope>
    <source>
        <strain evidence="10">DSM 27989</strain>
    </source>
</reference>
<dbReference type="STRING" id="1434701.SAMN05443634_1168"/>
<dbReference type="OrthoDB" id="8740261at2"/>
<reference evidence="11" key="3">
    <citation type="submission" date="2016-11" db="EMBL/GenBank/DDBJ databases">
        <authorList>
            <person name="Varghese N."/>
            <person name="Submissions S."/>
        </authorList>
    </citation>
    <scope>NUCLEOTIDE SEQUENCE [LARGE SCALE GENOMIC DNA]</scope>
    <source>
        <strain evidence="11">DSM 27989</strain>
    </source>
</reference>
<evidence type="ECO:0000256" key="4">
    <source>
        <dbReference type="ARBA" id="ARBA00022989"/>
    </source>
</evidence>
<dbReference type="GO" id="GO:0022857">
    <property type="term" value="F:transmembrane transporter activity"/>
    <property type="evidence" value="ECO:0007669"/>
    <property type="project" value="TreeGrafter"/>
</dbReference>
<evidence type="ECO:0000259" key="7">
    <source>
        <dbReference type="Pfam" id="PF02687"/>
    </source>
</evidence>
<evidence type="ECO:0000313" key="11">
    <source>
        <dbReference type="Proteomes" id="UP000184120"/>
    </source>
</evidence>
<proteinExistence type="predicted"/>
<feature type="domain" description="MacB-like periplasmic core" evidence="8">
    <location>
        <begin position="20"/>
        <end position="224"/>
    </location>
</feature>
<feature type="transmembrane region" description="Helical" evidence="6">
    <location>
        <begin position="735"/>
        <end position="754"/>
    </location>
</feature>
<reference evidence="12" key="4">
    <citation type="journal article" date="2019" name="Int. J. Syst. Evol. Microbiol.">
        <title>The Global Catalogue of Microorganisms (GCM) 10K type strain sequencing project: providing services to taxonomists for standard genome sequencing and annotation.</title>
        <authorList>
            <consortium name="The Broad Institute Genomics Platform"/>
            <consortium name="The Broad Institute Genome Sequencing Center for Infectious Disease"/>
            <person name="Wu L."/>
            <person name="Ma J."/>
        </authorList>
    </citation>
    <scope>NUCLEOTIDE SEQUENCE [LARGE SCALE GENOMIC DNA]</scope>
    <source>
        <strain evidence="12">CGMCC 1.12707</strain>
    </source>
</reference>
<evidence type="ECO:0000313" key="9">
    <source>
        <dbReference type="EMBL" id="GGF10987.1"/>
    </source>
</evidence>
<evidence type="ECO:0000313" key="12">
    <source>
        <dbReference type="Proteomes" id="UP000650994"/>
    </source>
</evidence>
<feature type="transmembrane region" description="Helical" evidence="6">
    <location>
        <begin position="338"/>
        <end position="363"/>
    </location>
</feature>
<evidence type="ECO:0000259" key="8">
    <source>
        <dbReference type="Pfam" id="PF12704"/>
    </source>
</evidence>
<dbReference type="InterPro" id="IPR003838">
    <property type="entry name" value="ABC3_permease_C"/>
</dbReference>
<keyword evidence="12" id="KW-1185">Reference proteome</keyword>
<dbReference type="EMBL" id="BMFL01000031">
    <property type="protein sequence ID" value="GGF10987.1"/>
    <property type="molecule type" value="Genomic_DNA"/>
</dbReference>
<feature type="domain" description="MacB-like periplasmic core" evidence="8">
    <location>
        <begin position="438"/>
        <end position="648"/>
    </location>
</feature>
<dbReference type="Pfam" id="PF12704">
    <property type="entry name" value="MacB_PCD"/>
    <property type="match status" value="2"/>
</dbReference>
<dbReference type="EMBL" id="FRBH01000016">
    <property type="protein sequence ID" value="SHL72030.1"/>
    <property type="molecule type" value="Genomic_DNA"/>
</dbReference>
<feature type="transmembrane region" description="Helical" evidence="6">
    <location>
        <begin position="290"/>
        <end position="311"/>
    </location>
</feature>
<feature type="transmembrane region" description="Helical" evidence="6">
    <location>
        <begin position="21"/>
        <end position="41"/>
    </location>
</feature>
<dbReference type="PANTHER" id="PTHR30572">
    <property type="entry name" value="MEMBRANE COMPONENT OF TRANSPORTER-RELATED"/>
    <property type="match status" value="1"/>
</dbReference>
<evidence type="ECO:0000256" key="3">
    <source>
        <dbReference type="ARBA" id="ARBA00022692"/>
    </source>
</evidence>
<reference evidence="9" key="1">
    <citation type="journal article" date="2014" name="Int. J. Syst. Evol. Microbiol.">
        <title>Complete genome of a new Firmicutes species belonging to the dominant human colonic microbiota ('Ruminococcus bicirculans') reveals two chromosomes and a selective capacity to utilize plant glucans.</title>
        <authorList>
            <consortium name="NISC Comparative Sequencing Program"/>
            <person name="Wegmann U."/>
            <person name="Louis P."/>
            <person name="Goesmann A."/>
            <person name="Henrissat B."/>
            <person name="Duncan S.H."/>
            <person name="Flint H.J."/>
        </authorList>
    </citation>
    <scope>NUCLEOTIDE SEQUENCE</scope>
    <source>
        <strain evidence="9">CGMCC 1.12707</strain>
    </source>
</reference>
<evidence type="ECO:0000256" key="6">
    <source>
        <dbReference type="SAM" id="Phobius"/>
    </source>
</evidence>
<keyword evidence="3 6" id="KW-0812">Transmembrane</keyword>
<comment type="subcellular location">
    <subcellularLocation>
        <location evidence="1">Cell membrane</location>
        <topology evidence="1">Multi-pass membrane protein</topology>
    </subcellularLocation>
</comment>
<keyword evidence="5 6" id="KW-0472">Membrane</keyword>
<accession>A0A1M7CXV9</accession>
<dbReference type="RefSeq" id="WP_072934052.1">
    <property type="nucleotide sequence ID" value="NZ_BMFL01000031.1"/>
</dbReference>
<dbReference type="Proteomes" id="UP000184120">
    <property type="component" value="Unassembled WGS sequence"/>
</dbReference>
<dbReference type="Proteomes" id="UP000650994">
    <property type="component" value="Unassembled WGS sequence"/>
</dbReference>
<dbReference type="InterPro" id="IPR025857">
    <property type="entry name" value="MacB_PCD"/>
</dbReference>
<reference evidence="9" key="5">
    <citation type="submission" date="2024-05" db="EMBL/GenBank/DDBJ databases">
        <authorList>
            <person name="Sun Q."/>
            <person name="Zhou Y."/>
        </authorList>
    </citation>
    <scope>NUCLEOTIDE SEQUENCE</scope>
    <source>
        <strain evidence="9">CGMCC 1.12707</strain>
    </source>
</reference>
<sequence>MLKNWFKIYIHNAIKNKWFTFLTIIGLAIGIAGVIFSTLYWKDETSYDQWNPDKDRIYETLSVFPIAGEEWPTSVEPLPRYLKEKSDKVENYCWFEGWYGKETFYVDQKKVYIEGIVSTDQNFFDFIPFKFIKGNVNDFRKNKYGIALEESEAIKIFGNENPVGKILTNYDGRKMPIYGVFKGNKFSGFQPKIVISNIYTRFDDIKDNWGAYGPGLLIKLKDSKYKSEIEKLGTDLFYENSTLKNAKAEGIAVEEFLKIYEPVKVKFQALKDSRLNAKVSKLPEGMGNKLFLQINLGLSYLILILSMINYVNLSTAQAIRRAKEVGIRKIVGASKRNIILQFMIETIITTVLAFFVALALVEVGLSSYNQLINKNLEIDIIDFIPNLILIFTIVVVIAGIFPAIYVSNFKELNVLKGNFSRSKNGIWLRNAMLVLQFSIATFFIVGGTFIIQQMNYLSNKDLGFSGDQIISIRFRRQDLGERKFDFYKSFQQDLLKVKGVQDVNATVFTFGSSNAGSNTSFRVKDKQLITENMAMDFGFLNMMKINVIEGRDLNPTISSDTISNVLINETAKKYFGETLKINDEFYWNDQKLKLVGVTKDFNLGEPQLKIKPMMFFNFKVVKWLSANVDNILIKVDAKDTQQTIDNIEKFWKAKVDQDYPFEYEFINKQFARSYENYTKQEQMFKILNVIVITIALFGLFALSSYTIERKYKEIAIRKVLGAETGSLLKILSKQYIYLSIIGFTIAVVPSYLFVQKWLDSFVYRIDISIWVYVLAFVLLLTLTLCVVLLKAYNATRINILNYLKYE</sequence>
<feature type="transmembrane region" description="Helical" evidence="6">
    <location>
        <begin position="427"/>
        <end position="451"/>
    </location>
</feature>
<keyword evidence="2" id="KW-1003">Cell membrane</keyword>
<feature type="transmembrane region" description="Helical" evidence="6">
    <location>
        <begin position="383"/>
        <end position="406"/>
    </location>
</feature>
<dbReference type="AlphaFoldDB" id="A0A1M7CXV9"/>
<dbReference type="Pfam" id="PF02687">
    <property type="entry name" value="FtsX"/>
    <property type="match status" value="2"/>
</dbReference>
<gene>
    <name evidence="9" type="ORF">GCM10010984_30130</name>
    <name evidence="10" type="ORF">SAMN05443634_1168</name>
</gene>
<dbReference type="PANTHER" id="PTHR30572:SF18">
    <property type="entry name" value="ABC-TYPE MACROLIDE FAMILY EXPORT SYSTEM PERMEASE COMPONENT 2"/>
    <property type="match status" value="1"/>
</dbReference>
<name>A0A1M7CXV9_9FLAO</name>
<feature type="domain" description="ABC3 transporter permease C-terminal" evidence="7">
    <location>
        <begin position="298"/>
        <end position="410"/>
    </location>
</feature>
<dbReference type="InterPro" id="IPR050250">
    <property type="entry name" value="Macrolide_Exporter_MacB"/>
</dbReference>